<dbReference type="GO" id="GO:0016755">
    <property type="term" value="F:aminoacyltransferase activity"/>
    <property type="evidence" value="ECO:0007669"/>
    <property type="project" value="InterPro"/>
</dbReference>
<comment type="similarity">
    <text evidence="1">Belongs to the FemABX family.</text>
</comment>
<keyword evidence="6" id="KW-0961">Cell wall biogenesis/degradation</keyword>
<sequence>MLSLKTQVLDLSMRDTYNAFVASCSHRIMYHTWKYKDFIKELLNVEEHYLCAVNTDGQIQGVLPMLYKNGPLGAVYNSLPFYGSNGGILTNNKEVFEFLVKEYNQFVNENLLCSSTVISNPLKPEDDYSDLTQNYVDYRIGQFSEIHFTENHAGQLMNMFHYKTRNMIRKAIKEGVKVEIDNSAIDFLYETHHENMIAIGGKPKSKKFFDLLNKYYKSEKDYRIYTAHLNGNTISALLLFYTGETVEYYTPVIVEKYRDKQALSLIIYTAMIDASVNGYKQWNWGGTWTTQQGVYAFKKKWGTKDIKYYYYTHIKNQNTLNQTKEYLLKYYDNLFVVAFDKLIT</sequence>
<evidence type="ECO:0000256" key="5">
    <source>
        <dbReference type="ARBA" id="ARBA00023315"/>
    </source>
</evidence>
<organism evidence="8 9">
    <name type="scientific">Cuspidothrix issatschenkoi CHARLIE-1</name>
    <dbReference type="NCBI Taxonomy" id="2052836"/>
    <lineage>
        <taxon>Bacteria</taxon>
        <taxon>Bacillati</taxon>
        <taxon>Cyanobacteriota</taxon>
        <taxon>Cyanophyceae</taxon>
        <taxon>Nostocales</taxon>
        <taxon>Aphanizomenonaceae</taxon>
        <taxon>Cuspidothrix</taxon>
    </lineage>
</organism>
<reference evidence="8 9" key="1">
    <citation type="submission" date="2018-02" db="EMBL/GenBank/DDBJ databases">
        <title>Discovery of a pederin family compound in a non-symbiotic bloom-forming cyanobacterium.</title>
        <authorList>
            <person name="Kust A."/>
            <person name="Mares J."/>
            <person name="Jokela J."/>
            <person name="Urajova P."/>
            <person name="Hajek J."/>
            <person name="Saurav K."/>
            <person name="Voracova K."/>
            <person name="Fewer D.P."/>
            <person name="Haapaniemi E."/>
            <person name="Permi P."/>
            <person name="Rehakova K."/>
            <person name="Sivonen K."/>
            <person name="Hrouzek P."/>
        </authorList>
    </citation>
    <scope>NUCLEOTIDE SEQUENCE [LARGE SCALE GENOMIC DNA]</scope>
    <source>
        <strain evidence="8 9">CHARLIE-1</strain>
    </source>
</reference>
<name>A0A2S6CTI6_9CYAN</name>
<evidence type="ECO:0000313" key="9">
    <source>
        <dbReference type="Proteomes" id="UP000239589"/>
    </source>
</evidence>
<dbReference type="Proteomes" id="UP000239589">
    <property type="component" value="Unassembled WGS sequence"/>
</dbReference>
<dbReference type="EMBL" id="PGEM01000083">
    <property type="protein sequence ID" value="PPJ63039.1"/>
    <property type="molecule type" value="Genomic_DNA"/>
</dbReference>
<protein>
    <recommendedName>
        <fullName evidence="7">BioF2-like acetyltransferase domain-containing protein</fullName>
    </recommendedName>
</protein>
<dbReference type="Gene3D" id="3.40.630.30">
    <property type="match status" value="1"/>
</dbReference>
<dbReference type="InterPro" id="IPR038740">
    <property type="entry name" value="BioF2-like_GNAT_dom"/>
</dbReference>
<dbReference type="InterPro" id="IPR016181">
    <property type="entry name" value="Acyl_CoA_acyltransferase"/>
</dbReference>
<proteinExistence type="inferred from homology"/>
<evidence type="ECO:0000256" key="2">
    <source>
        <dbReference type="ARBA" id="ARBA00022679"/>
    </source>
</evidence>
<dbReference type="InterPro" id="IPR050644">
    <property type="entry name" value="PG_Glycine_Bridge_Synth"/>
</dbReference>
<dbReference type="PANTHER" id="PTHR36174">
    <property type="entry name" value="LIPID II:GLYCINE GLYCYLTRANSFERASE"/>
    <property type="match status" value="1"/>
</dbReference>
<feature type="domain" description="BioF2-like acetyltransferase" evidence="7">
    <location>
        <begin position="163"/>
        <end position="298"/>
    </location>
</feature>
<dbReference type="InterPro" id="IPR003447">
    <property type="entry name" value="FEMABX"/>
</dbReference>
<comment type="caution">
    <text evidence="8">The sequence shown here is derived from an EMBL/GenBank/DDBJ whole genome shotgun (WGS) entry which is preliminary data.</text>
</comment>
<keyword evidence="5" id="KW-0012">Acyltransferase</keyword>
<gene>
    <name evidence="8" type="ORF">CUN59_12475</name>
</gene>
<dbReference type="GO" id="GO:0008360">
    <property type="term" value="P:regulation of cell shape"/>
    <property type="evidence" value="ECO:0007669"/>
    <property type="project" value="UniProtKB-KW"/>
</dbReference>
<dbReference type="GO" id="GO:0071555">
    <property type="term" value="P:cell wall organization"/>
    <property type="evidence" value="ECO:0007669"/>
    <property type="project" value="UniProtKB-KW"/>
</dbReference>
<evidence type="ECO:0000256" key="3">
    <source>
        <dbReference type="ARBA" id="ARBA00022960"/>
    </source>
</evidence>
<dbReference type="OrthoDB" id="9773932at2"/>
<evidence type="ECO:0000259" key="7">
    <source>
        <dbReference type="Pfam" id="PF13480"/>
    </source>
</evidence>
<keyword evidence="3" id="KW-0133">Cell shape</keyword>
<keyword evidence="2" id="KW-0808">Transferase</keyword>
<accession>A0A2S6CTI6</accession>
<dbReference type="GO" id="GO:0009252">
    <property type="term" value="P:peptidoglycan biosynthetic process"/>
    <property type="evidence" value="ECO:0007669"/>
    <property type="project" value="UniProtKB-KW"/>
</dbReference>
<keyword evidence="9" id="KW-1185">Reference proteome</keyword>
<dbReference type="PANTHER" id="PTHR36174:SF1">
    <property type="entry name" value="LIPID II:GLYCINE GLYCYLTRANSFERASE"/>
    <property type="match status" value="1"/>
</dbReference>
<keyword evidence="4" id="KW-0573">Peptidoglycan synthesis</keyword>
<dbReference type="AlphaFoldDB" id="A0A2S6CTI6"/>
<evidence type="ECO:0000256" key="1">
    <source>
        <dbReference type="ARBA" id="ARBA00009943"/>
    </source>
</evidence>
<dbReference type="Pfam" id="PF13480">
    <property type="entry name" value="Acetyltransf_6"/>
    <property type="match status" value="1"/>
</dbReference>
<dbReference type="SUPFAM" id="SSF55729">
    <property type="entry name" value="Acyl-CoA N-acyltransferases (Nat)"/>
    <property type="match status" value="2"/>
</dbReference>
<evidence type="ECO:0000256" key="4">
    <source>
        <dbReference type="ARBA" id="ARBA00022984"/>
    </source>
</evidence>
<evidence type="ECO:0000313" key="8">
    <source>
        <dbReference type="EMBL" id="PPJ63039.1"/>
    </source>
</evidence>
<evidence type="ECO:0000256" key="6">
    <source>
        <dbReference type="ARBA" id="ARBA00023316"/>
    </source>
</evidence>
<dbReference type="PROSITE" id="PS51191">
    <property type="entry name" value="FEMABX"/>
    <property type="match status" value="1"/>
</dbReference>